<dbReference type="Proteomes" id="UP000275385">
    <property type="component" value="Unassembled WGS sequence"/>
</dbReference>
<dbReference type="GO" id="GO:0070006">
    <property type="term" value="F:metalloaminopeptidase activity"/>
    <property type="evidence" value="ECO:0007669"/>
    <property type="project" value="InterPro"/>
</dbReference>
<dbReference type="OrthoDB" id="4215474at2759"/>
<gene>
    <name evidence="13" type="ORF">DL546_007407</name>
</gene>
<evidence type="ECO:0000256" key="7">
    <source>
        <dbReference type="ARBA" id="ARBA00022723"/>
    </source>
</evidence>
<evidence type="ECO:0000313" key="14">
    <source>
        <dbReference type="Proteomes" id="UP000275385"/>
    </source>
</evidence>
<evidence type="ECO:0000256" key="8">
    <source>
        <dbReference type="ARBA" id="ARBA00022801"/>
    </source>
</evidence>
<evidence type="ECO:0000256" key="1">
    <source>
        <dbReference type="ARBA" id="ARBA00001424"/>
    </source>
</evidence>
<evidence type="ECO:0000256" key="5">
    <source>
        <dbReference type="ARBA" id="ARBA00012574"/>
    </source>
</evidence>
<feature type="domain" description="Aminopeptidase P N-terminal" evidence="12">
    <location>
        <begin position="93"/>
        <end position="231"/>
    </location>
</feature>
<keyword evidence="9" id="KW-0482">Metalloprotease</keyword>
<evidence type="ECO:0000256" key="3">
    <source>
        <dbReference type="ARBA" id="ARBA00002443"/>
    </source>
</evidence>
<keyword evidence="7" id="KW-0479">Metal-binding</keyword>
<evidence type="ECO:0000256" key="2">
    <source>
        <dbReference type="ARBA" id="ARBA00001936"/>
    </source>
</evidence>
<keyword evidence="6" id="KW-0031">Aminopeptidase</keyword>
<dbReference type="PANTHER" id="PTHR43226:SF4">
    <property type="entry name" value="XAA-PRO AMINOPEPTIDASE 3"/>
    <property type="match status" value="1"/>
</dbReference>
<dbReference type="Pfam" id="PF05195">
    <property type="entry name" value="AMP_N"/>
    <property type="match status" value="1"/>
</dbReference>
<keyword evidence="8" id="KW-0378">Hydrolase</keyword>
<evidence type="ECO:0000256" key="9">
    <source>
        <dbReference type="ARBA" id="ARBA00023049"/>
    </source>
</evidence>
<dbReference type="GO" id="GO:0006508">
    <property type="term" value="P:proteolysis"/>
    <property type="evidence" value="ECO:0007669"/>
    <property type="project" value="TreeGrafter"/>
</dbReference>
<dbReference type="InterPro" id="IPR007865">
    <property type="entry name" value="Aminopep_P_N"/>
</dbReference>
<evidence type="ECO:0000256" key="4">
    <source>
        <dbReference type="ARBA" id="ARBA00008766"/>
    </source>
</evidence>
<dbReference type="Gene3D" id="3.90.230.10">
    <property type="entry name" value="Creatinase/methionine aminopeptidase superfamily"/>
    <property type="match status" value="1"/>
</dbReference>
<organism evidence="13 14">
    <name type="scientific">Coniochaeta pulveracea</name>
    <dbReference type="NCBI Taxonomy" id="177199"/>
    <lineage>
        <taxon>Eukaryota</taxon>
        <taxon>Fungi</taxon>
        <taxon>Dikarya</taxon>
        <taxon>Ascomycota</taxon>
        <taxon>Pezizomycotina</taxon>
        <taxon>Sordariomycetes</taxon>
        <taxon>Sordariomycetidae</taxon>
        <taxon>Coniochaetales</taxon>
        <taxon>Coniochaetaceae</taxon>
        <taxon>Coniochaeta</taxon>
    </lineage>
</organism>
<dbReference type="EC" id="3.4.11.9" evidence="5"/>
<evidence type="ECO:0000256" key="11">
    <source>
        <dbReference type="ARBA" id="ARBA00030849"/>
    </source>
</evidence>
<comment type="cofactor">
    <cofactor evidence="2">
        <name>Mn(2+)</name>
        <dbReference type="ChEBI" id="CHEBI:29035"/>
    </cofactor>
</comment>
<comment type="function">
    <text evidence="3">Catalyzes the removal of a penultimate prolyl residue from the N-termini of peptides.</text>
</comment>
<evidence type="ECO:0000313" key="13">
    <source>
        <dbReference type="EMBL" id="RKU44882.1"/>
    </source>
</evidence>
<dbReference type="InterPro" id="IPR029149">
    <property type="entry name" value="Creatin/AminoP/Spt16_N"/>
</dbReference>
<dbReference type="SUPFAM" id="SSF53092">
    <property type="entry name" value="Creatinase/prolidase N-terminal domain"/>
    <property type="match status" value="1"/>
</dbReference>
<dbReference type="Pfam" id="PF00557">
    <property type="entry name" value="Peptidase_M24"/>
    <property type="match status" value="1"/>
</dbReference>
<proteinExistence type="inferred from homology"/>
<dbReference type="GO" id="GO:0005739">
    <property type="term" value="C:mitochondrion"/>
    <property type="evidence" value="ECO:0007669"/>
    <property type="project" value="TreeGrafter"/>
</dbReference>
<dbReference type="SUPFAM" id="SSF55920">
    <property type="entry name" value="Creatinase/aminopeptidase"/>
    <property type="match status" value="1"/>
</dbReference>
<keyword evidence="14" id="KW-1185">Reference proteome</keyword>
<dbReference type="PANTHER" id="PTHR43226">
    <property type="entry name" value="XAA-PRO AMINOPEPTIDASE 3"/>
    <property type="match status" value="1"/>
</dbReference>
<dbReference type="InterPro" id="IPR036005">
    <property type="entry name" value="Creatinase/aminopeptidase-like"/>
</dbReference>
<dbReference type="AlphaFoldDB" id="A0A420YAJ0"/>
<comment type="catalytic activity">
    <reaction evidence="1">
        <text>Release of any N-terminal amino acid, including proline, that is linked to proline, even from a dipeptide or tripeptide.</text>
        <dbReference type="EC" id="3.4.11.9"/>
    </reaction>
</comment>
<protein>
    <recommendedName>
        <fullName evidence="5">Xaa-Pro aminopeptidase</fullName>
        <ecNumber evidence="5">3.4.11.9</ecNumber>
    </recommendedName>
    <alternativeName>
        <fullName evidence="11">Aminoacylproline aminopeptidase</fullName>
    </alternativeName>
</protein>
<dbReference type="InterPro" id="IPR000994">
    <property type="entry name" value="Pept_M24"/>
</dbReference>
<name>A0A420YAJ0_9PEZI</name>
<dbReference type="SMART" id="SM01011">
    <property type="entry name" value="AMP_N"/>
    <property type="match status" value="1"/>
</dbReference>
<keyword evidence="6" id="KW-0645">Protease</keyword>
<dbReference type="EMBL" id="QVQW01000026">
    <property type="protein sequence ID" value="RKU44882.1"/>
    <property type="molecule type" value="Genomic_DNA"/>
</dbReference>
<dbReference type="GO" id="GO:0030145">
    <property type="term" value="F:manganese ion binding"/>
    <property type="evidence" value="ECO:0007669"/>
    <property type="project" value="InterPro"/>
</dbReference>
<dbReference type="Gene3D" id="3.40.350.10">
    <property type="entry name" value="Creatinase/prolidase N-terminal domain"/>
    <property type="match status" value="1"/>
</dbReference>
<dbReference type="CDD" id="cd01087">
    <property type="entry name" value="Prolidase"/>
    <property type="match status" value="1"/>
</dbReference>
<reference evidence="13 14" key="1">
    <citation type="submission" date="2018-08" db="EMBL/GenBank/DDBJ databases">
        <title>Draft genome of the lignicolous fungus Coniochaeta pulveracea.</title>
        <authorList>
            <person name="Borstlap C.J."/>
            <person name="De Witt R.N."/>
            <person name="Botha A."/>
            <person name="Volschenk H."/>
        </authorList>
    </citation>
    <scope>NUCLEOTIDE SEQUENCE [LARGE SCALE GENOMIC DNA]</scope>
    <source>
        <strain evidence="13 14">CAB683</strain>
    </source>
</reference>
<comment type="similarity">
    <text evidence="4">Belongs to the peptidase M24B family.</text>
</comment>
<evidence type="ECO:0000256" key="6">
    <source>
        <dbReference type="ARBA" id="ARBA00022438"/>
    </source>
</evidence>
<dbReference type="InterPro" id="IPR052433">
    <property type="entry name" value="X-Pro_dipept-like"/>
</dbReference>
<sequence>MKLPSTALRQVERHCAQRILAPGHPSPASRLAPSSPPTCLQASRRQAASVPSNGKLLASRTYATVSAAELQFGQPVHETHPHILKPGELTPGIDAEEYVMRRAALVSLLPESSAVVLPSATLKYRSGAVFYAFRQESNFFYLTGFAEPEALAVITKENDTKEYHNHGFTLLCRPKDPAAEQWSGPWSGLQAARDVFNADIGWSIHKMESLLPDLVRGAKYIYTDTTNTTLTSQLRQANPSASIRPVNQHTNTLRAIKSPAEIACMRTAGKATGRSFTKAMRKPWSREAKLSAFLDYEFIKNGGDGQAYVPVVAGGSRGNMIHYTLNNAAIEPDQMVLVDAGAEYGTYISDVTRTWPVSGRFTDAQKDLYNAVLKVQRTGVALCRASANLTLDEIHRITDRELKEQLQLLGFDVSGDAMGILFPHHVGHYVGLDVHDVPGYGRDIKLRPGHCVTIEPGVYVPNDERWPAHFRGMAIRIEDSVAVDEEGPIVLTTEGVKEVVDIEALRDL</sequence>
<evidence type="ECO:0000259" key="12">
    <source>
        <dbReference type="SMART" id="SM01011"/>
    </source>
</evidence>
<evidence type="ECO:0000256" key="10">
    <source>
        <dbReference type="ARBA" id="ARBA00023211"/>
    </source>
</evidence>
<comment type="caution">
    <text evidence="13">The sequence shown here is derived from an EMBL/GenBank/DDBJ whole genome shotgun (WGS) entry which is preliminary data.</text>
</comment>
<dbReference type="STRING" id="177199.A0A420YAJ0"/>
<keyword evidence="10" id="KW-0464">Manganese</keyword>
<accession>A0A420YAJ0</accession>